<keyword evidence="1" id="KW-0862">Zinc</keyword>
<proteinExistence type="predicted"/>
<accession>A0ABD1F712</accession>
<evidence type="ECO:0000256" key="1">
    <source>
        <dbReference type="PROSITE-ProRule" id="PRU01263"/>
    </source>
</evidence>
<feature type="binding site" evidence="1">
    <location>
        <position position="85"/>
    </location>
    <ligand>
        <name>Zn(2+)</name>
        <dbReference type="ChEBI" id="CHEBI:29105"/>
    </ligand>
</feature>
<dbReference type="InterPro" id="IPR012934">
    <property type="entry name" value="Znf_AD"/>
</dbReference>
<dbReference type="Proteomes" id="UP001566132">
    <property type="component" value="Unassembled WGS sequence"/>
</dbReference>
<keyword evidence="1" id="KW-0479">Metal-binding</keyword>
<keyword evidence="1" id="KW-0863">Zinc-finger</keyword>
<dbReference type="AlphaFoldDB" id="A0ABD1F712"/>
<dbReference type="SMART" id="SM00868">
    <property type="entry name" value="zf-AD"/>
    <property type="match status" value="2"/>
</dbReference>
<dbReference type="EMBL" id="JBDJPC010000002">
    <property type="protein sequence ID" value="KAL1512465.1"/>
    <property type="molecule type" value="Genomic_DNA"/>
</dbReference>
<keyword evidence="4" id="KW-1185">Reference proteome</keyword>
<feature type="binding site" evidence="1">
    <location>
        <position position="82"/>
    </location>
    <ligand>
        <name>Zn(2+)</name>
        <dbReference type="ChEBI" id="CHEBI:29105"/>
    </ligand>
</feature>
<organism evidence="3 4">
    <name type="scientific">Hypothenemus hampei</name>
    <name type="common">Coffee berry borer</name>
    <dbReference type="NCBI Taxonomy" id="57062"/>
    <lineage>
        <taxon>Eukaryota</taxon>
        <taxon>Metazoa</taxon>
        <taxon>Ecdysozoa</taxon>
        <taxon>Arthropoda</taxon>
        <taxon>Hexapoda</taxon>
        <taxon>Insecta</taxon>
        <taxon>Pterygota</taxon>
        <taxon>Neoptera</taxon>
        <taxon>Endopterygota</taxon>
        <taxon>Coleoptera</taxon>
        <taxon>Polyphaga</taxon>
        <taxon>Cucujiformia</taxon>
        <taxon>Curculionidae</taxon>
        <taxon>Scolytinae</taxon>
        <taxon>Hypothenemus</taxon>
    </lineage>
</organism>
<evidence type="ECO:0000259" key="2">
    <source>
        <dbReference type="PROSITE" id="PS51915"/>
    </source>
</evidence>
<protein>
    <recommendedName>
        <fullName evidence="2">ZAD domain-containing protein</fullName>
    </recommendedName>
</protein>
<gene>
    <name evidence="3" type="ORF">ABEB36_002052</name>
</gene>
<comment type="caution">
    <text evidence="3">The sequence shown here is derived from an EMBL/GenBank/DDBJ whole genome shotgun (WGS) entry which is preliminary data.</text>
</comment>
<dbReference type="PROSITE" id="PS51915">
    <property type="entry name" value="ZAD"/>
    <property type="match status" value="1"/>
</dbReference>
<feature type="binding site" evidence="1">
    <location>
        <position position="124"/>
    </location>
    <ligand>
        <name>Zn(2+)</name>
        <dbReference type="ChEBI" id="CHEBI:29105"/>
    </ligand>
</feature>
<dbReference type="SUPFAM" id="SSF57716">
    <property type="entry name" value="Glucocorticoid receptor-like (DNA-binding domain)"/>
    <property type="match status" value="1"/>
</dbReference>
<evidence type="ECO:0000313" key="4">
    <source>
        <dbReference type="Proteomes" id="UP001566132"/>
    </source>
</evidence>
<feature type="domain" description="ZAD" evidence="2">
    <location>
        <begin position="80"/>
        <end position="151"/>
    </location>
</feature>
<reference evidence="3 4" key="1">
    <citation type="submission" date="2024-05" db="EMBL/GenBank/DDBJ databases">
        <title>Genetic variation in Jamaican populations of the coffee berry borer (Hypothenemus hampei).</title>
        <authorList>
            <person name="Errbii M."/>
            <person name="Myrie A."/>
        </authorList>
    </citation>
    <scope>NUCLEOTIDE SEQUENCE [LARGE SCALE GENOMIC DNA]</scope>
    <source>
        <strain evidence="3">JA-Hopewell-2020-01-JO</strain>
        <tissue evidence="3">Whole body</tissue>
    </source>
</reference>
<dbReference type="GO" id="GO:0008270">
    <property type="term" value="F:zinc ion binding"/>
    <property type="evidence" value="ECO:0007669"/>
    <property type="project" value="UniProtKB-UniRule"/>
</dbReference>
<sequence length="217" mass="25381">MPVCRLCFGFVHQKSFLKLTFAYKCIVNNVVPELDLEMVDNSVVCKCCSSKIHEYNEFKITCYEVKQKLLKTSLVNNQIRNCRTCLNPTNNISHVILNSPDVNNIFKICLSEIDFRVSLDSVICSKCHDCLEKFYQFKMSCLQVEERLKNYIKNMNYSNPSIDLEKIKVELETFNEHRLKTTDIKVERIEDMKNVFDSNSSNIKIKEICLKSKENFT</sequence>
<name>A0ABD1F712_HYPHA</name>
<dbReference type="Pfam" id="PF07776">
    <property type="entry name" value="zf-AD"/>
    <property type="match status" value="1"/>
</dbReference>
<evidence type="ECO:0000313" key="3">
    <source>
        <dbReference type="EMBL" id="KAL1512465.1"/>
    </source>
</evidence>
<feature type="binding site" evidence="1">
    <location>
        <position position="127"/>
    </location>
    <ligand>
        <name>Zn(2+)</name>
        <dbReference type="ChEBI" id="CHEBI:29105"/>
    </ligand>
</feature>